<reference evidence="2" key="1">
    <citation type="submission" date="2008-02" db="EMBL/GenBank/DDBJ databases">
        <authorList>
            <consortium name="The Broad Institute Genome Sequencing Platform"/>
            <person name="Fischbach M."/>
            <person name="Ward D."/>
            <person name="Young S."/>
            <person name="Jaffe D."/>
            <person name="Gnerre S."/>
            <person name="Berlin A."/>
            <person name="Heiman D."/>
            <person name="Hepburn T."/>
            <person name="Sykes S."/>
            <person name="Alvarado L."/>
            <person name="Kodira C.D."/>
            <person name="Straight P."/>
            <person name="Clardy J."/>
            <person name="Hung D."/>
            <person name="Kolter R."/>
            <person name="Mekalanos J."/>
            <person name="Walker S."/>
            <person name="Walsh C.T."/>
            <person name="Lander E."/>
            <person name="Galagan J."/>
            <person name="Nusbaum C."/>
            <person name="Birren B."/>
        </authorList>
    </citation>
    <scope>NUCLEOTIDE SEQUENCE [LARGE SCALE GENOMIC DNA]</scope>
    <source>
        <strain evidence="2">ATCC 25486 / DSM 40338 / CBS 914.69 / JCM 4507 / NBRC 13074 / NRRL 2958 / 5647</strain>
    </source>
</reference>
<protein>
    <recommendedName>
        <fullName evidence="3">UL36 very large tegument protein</fullName>
    </recommendedName>
</protein>
<evidence type="ECO:0000313" key="1">
    <source>
        <dbReference type="EMBL" id="EDY65765.2"/>
    </source>
</evidence>
<gene>
    <name evidence="1" type="ORF">SSDG_04137</name>
</gene>
<dbReference type="HOGENOM" id="CLU_114561_0_0_11"/>
<proteinExistence type="predicted"/>
<accession>B5HG04</accession>
<evidence type="ECO:0008006" key="3">
    <source>
        <dbReference type="Google" id="ProtNLM"/>
    </source>
</evidence>
<reference evidence="2" key="2">
    <citation type="submission" date="2009-10" db="EMBL/GenBank/DDBJ databases">
        <title>The genome sequence of Streptomyces pristinaespiralis strain ATCC 25486.</title>
        <authorList>
            <consortium name="The Broad Institute Genome Sequencing Platform"/>
            <consortium name="Broad Institute Microbial Sequencing Center"/>
            <person name="Fischbach M."/>
            <person name="Godfrey P."/>
            <person name="Ward D."/>
            <person name="Young S."/>
            <person name="Zeng Q."/>
            <person name="Koehrsen M."/>
            <person name="Alvarado L."/>
            <person name="Berlin A.M."/>
            <person name="Bochicchio J."/>
            <person name="Borenstein D."/>
            <person name="Chapman S.B."/>
            <person name="Chen Z."/>
            <person name="Engels R."/>
            <person name="Freedman E."/>
            <person name="Gellesch M."/>
            <person name="Goldberg J."/>
            <person name="Griggs A."/>
            <person name="Gujja S."/>
            <person name="Heilman E.R."/>
            <person name="Heiman D.I."/>
            <person name="Hepburn T.A."/>
            <person name="Howarth C."/>
            <person name="Jen D."/>
            <person name="Larson L."/>
            <person name="Lewis B."/>
            <person name="Mehta T."/>
            <person name="Park D."/>
            <person name="Pearson M."/>
            <person name="Richards J."/>
            <person name="Roberts A."/>
            <person name="Saif S."/>
            <person name="Shea T.D."/>
            <person name="Shenoy N."/>
            <person name="Sisk P."/>
            <person name="Stolte C."/>
            <person name="Sykes S.N."/>
            <person name="Thomson T."/>
            <person name="Walk T."/>
            <person name="White J."/>
            <person name="Yandava C."/>
            <person name="Straight P."/>
            <person name="Clardy J."/>
            <person name="Hung D."/>
            <person name="Kolter R."/>
            <person name="Mekalanos J."/>
            <person name="Walker S."/>
            <person name="Walsh C.T."/>
            <person name="Wieland-Brown L.C."/>
            <person name="Haas B."/>
            <person name="Nusbaum C."/>
            <person name="Birren B."/>
        </authorList>
    </citation>
    <scope>NUCLEOTIDE SEQUENCE [LARGE SCALE GENOMIC DNA]</scope>
    <source>
        <strain evidence="2">ATCC 25486 / DSM 40338 / CBS 914.69 / JCM 4507 / NBRC 13074 / NRRL 2958 / 5647</strain>
    </source>
</reference>
<dbReference type="Proteomes" id="UP000002805">
    <property type="component" value="Chromosome"/>
</dbReference>
<name>B5HG04_STRE2</name>
<keyword evidence="2" id="KW-1185">Reference proteome</keyword>
<dbReference type="EMBL" id="CM000950">
    <property type="protein sequence ID" value="EDY65765.2"/>
    <property type="molecule type" value="Genomic_DNA"/>
</dbReference>
<sequence length="208" mass="21511">MPLLPVAEDVPRGARYGGAATEAVPEAPPVPEGAYRAARDTVAALGRLRAEGRGGDAHALICEAAARPAAWLPALADELNRSGAAADWATLLWEVASQPALRLAAAAEALVAAGRRDDGGQLLRQGSFRSADEIADAVLTLEEAGTPDRARALLAAFVQVRSAADTAACAVLDPARLVPMLLDAARDVSPARERDVVHALRVAGHLRG</sequence>
<evidence type="ECO:0000313" key="2">
    <source>
        <dbReference type="Proteomes" id="UP000002805"/>
    </source>
</evidence>
<dbReference type="eggNOG" id="ENOG5033U43">
    <property type="taxonomic scope" value="Bacteria"/>
</dbReference>
<dbReference type="AlphaFoldDB" id="B5HG04"/>
<organism evidence="1 2">
    <name type="scientific">Streptomyces pristinaespiralis (strain ATCC 25486 / DSM 40338 / CBS 914.69 / JCM 4507 / KCC S-0507 / NBRC 13074 / NRRL 2958 / 5647)</name>
    <dbReference type="NCBI Taxonomy" id="457429"/>
    <lineage>
        <taxon>Bacteria</taxon>
        <taxon>Bacillati</taxon>
        <taxon>Actinomycetota</taxon>
        <taxon>Actinomycetes</taxon>
        <taxon>Kitasatosporales</taxon>
        <taxon>Streptomycetaceae</taxon>
        <taxon>Streptomyces</taxon>
    </lineage>
</organism>